<comment type="caution">
    <text evidence="1">The sequence shown here is derived from an EMBL/GenBank/DDBJ whole genome shotgun (WGS) entry which is preliminary data.</text>
</comment>
<name>A0A0G1Y427_9BACT</name>
<protein>
    <recommendedName>
        <fullName evidence="3">GatB/YqeY domain-containing protein</fullName>
    </recommendedName>
</protein>
<dbReference type="Gene3D" id="1.10.10.410">
    <property type="match status" value="1"/>
</dbReference>
<dbReference type="InterPro" id="IPR003789">
    <property type="entry name" value="Asn/Gln_tRNA_amidoTrase-B-like"/>
</dbReference>
<dbReference type="InterPro" id="IPR019004">
    <property type="entry name" value="YqeY/Aim41"/>
</dbReference>
<dbReference type="PANTHER" id="PTHR28055:SF1">
    <property type="entry name" value="ALTERED INHERITANCE OF MITOCHONDRIA PROTEIN 41, MITOCHONDRIAL"/>
    <property type="match status" value="1"/>
</dbReference>
<dbReference type="InterPro" id="IPR042184">
    <property type="entry name" value="YqeY/Aim41_N"/>
</dbReference>
<dbReference type="InterPro" id="IPR023168">
    <property type="entry name" value="GatB_Yqey_C_2"/>
</dbReference>
<dbReference type="PANTHER" id="PTHR28055">
    <property type="entry name" value="ALTERED INHERITANCE OF MITOCHONDRIA PROTEIN 41, MITOCHONDRIAL"/>
    <property type="match status" value="1"/>
</dbReference>
<dbReference type="GO" id="GO:0016884">
    <property type="term" value="F:carbon-nitrogen ligase activity, with glutamine as amido-N-donor"/>
    <property type="evidence" value="ECO:0007669"/>
    <property type="project" value="InterPro"/>
</dbReference>
<dbReference type="Gene3D" id="1.10.1510.10">
    <property type="entry name" value="Uncharacterised protein YqeY/AIM41 PF09424, N-terminal domain"/>
    <property type="match status" value="1"/>
</dbReference>
<dbReference type="STRING" id="1618607.UY86_C0002G0032"/>
<sequence>MTKEELKEAMKDAMKKKEPVKLNVIRGLLAAITNEAISKGRGPEGALSEEETMTVLARAARQRRDSIEQFEKGGRPELAASEKEELLIIERILPAQMPREEIEKIARAKAAELGISDKTGSGKLMSALMKDLKGKADGAVVKEIVDSLFV</sequence>
<gene>
    <name evidence="1" type="ORF">UY86_C0002G0032</name>
</gene>
<dbReference type="AlphaFoldDB" id="A0A0G1Y427"/>
<organism evidence="1 2">
    <name type="scientific">Candidatus Adlerbacteria bacterium GW2011_GWB1_54_7</name>
    <dbReference type="NCBI Taxonomy" id="1618607"/>
    <lineage>
        <taxon>Bacteria</taxon>
        <taxon>Candidatus Adleribacteriota</taxon>
    </lineage>
</organism>
<dbReference type="EMBL" id="LCRR01000002">
    <property type="protein sequence ID" value="KKW37935.1"/>
    <property type="molecule type" value="Genomic_DNA"/>
</dbReference>
<dbReference type="Proteomes" id="UP000033852">
    <property type="component" value="Unassembled WGS sequence"/>
</dbReference>
<accession>A0A0G1Y427</accession>
<evidence type="ECO:0008006" key="3">
    <source>
        <dbReference type="Google" id="ProtNLM"/>
    </source>
</evidence>
<reference evidence="1 2" key="1">
    <citation type="journal article" date="2015" name="Nature">
        <title>rRNA introns, odd ribosomes, and small enigmatic genomes across a large radiation of phyla.</title>
        <authorList>
            <person name="Brown C.T."/>
            <person name="Hug L.A."/>
            <person name="Thomas B.C."/>
            <person name="Sharon I."/>
            <person name="Castelle C.J."/>
            <person name="Singh A."/>
            <person name="Wilkins M.J."/>
            <person name="Williams K.H."/>
            <person name="Banfield J.F."/>
        </authorList>
    </citation>
    <scope>NUCLEOTIDE SEQUENCE [LARGE SCALE GENOMIC DNA]</scope>
</reference>
<dbReference type="SUPFAM" id="SSF89095">
    <property type="entry name" value="GatB/YqeY motif"/>
    <property type="match status" value="1"/>
</dbReference>
<evidence type="ECO:0000313" key="1">
    <source>
        <dbReference type="EMBL" id="KKW37935.1"/>
    </source>
</evidence>
<proteinExistence type="predicted"/>
<dbReference type="Pfam" id="PF09424">
    <property type="entry name" value="YqeY"/>
    <property type="match status" value="1"/>
</dbReference>
<evidence type="ECO:0000313" key="2">
    <source>
        <dbReference type="Proteomes" id="UP000033852"/>
    </source>
</evidence>